<dbReference type="EMBL" id="LODL01000013">
    <property type="protein sequence ID" value="KXB31538.1"/>
    <property type="molecule type" value="Genomic_DNA"/>
</dbReference>
<organism evidence="11 12">
    <name type="scientific">Dechloromonas denitrificans</name>
    <dbReference type="NCBI Taxonomy" id="281362"/>
    <lineage>
        <taxon>Bacteria</taxon>
        <taxon>Pseudomonadati</taxon>
        <taxon>Pseudomonadota</taxon>
        <taxon>Betaproteobacteria</taxon>
        <taxon>Rhodocyclales</taxon>
        <taxon>Azonexaceae</taxon>
        <taxon>Dechloromonas</taxon>
    </lineage>
</organism>
<reference evidence="11 12" key="1">
    <citation type="submission" date="2015-12" db="EMBL/GenBank/DDBJ databases">
        <title>Nitrous oxide reduction kinetics distinguish bacteria harboring typical versus atypical NosZ.</title>
        <authorList>
            <person name="Yoon S."/>
            <person name="Nissen S."/>
            <person name="Park D."/>
            <person name="Sanford R.A."/>
            <person name="Loeffler F.E."/>
        </authorList>
    </citation>
    <scope>NUCLEOTIDE SEQUENCE [LARGE SCALE GENOMIC DNA]</scope>
    <source>
        <strain evidence="11 12">ATCC BAA-841</strain>
    </source>
</reference>
<keyword evidence="6 8" id="KW-0067">ATP-binding</keyword>
<dbReference type="NCBIfam" id="TIGR00938">
    <property type="entry name" value="thrB_alt"/>
    <property type="match status" value="1"/>
</dbReference>
<protein>
    <recommendedName>
        <fullName evidence="8 9">Homoserine kinase</fullName>
        <shortName evidence="8">HK</shortName>
        <shortName evidence="8">HSK</shortName>
        <ecNumber evidence="8 9">2.7.1.39</ecNumber>
    </recommendedName>
</protein>
<sequence>MSVYTTVGHAELAAWLQPLGLGELISHAGIAAGMQNSNYFVTTTHGRYVLTLFERMAPQALAFYLALMSHLAGHGIPCPQPLADAAGRRWRPLAGKPAALLSCLPGAAEEEPTAAHCRIVGETLARLHLAGADLANPLPNPCGAAWRQSVGTALRPVLSPAEGELLADELAFQAAQDYSRLPRGIIHADLFRDNVLWEADGRLSGVLDFYFAGEDALLFDLAVVANDWCVDAAALTELLAGYTAQRPVTPAEMAAWPALRRAAALRFWLLRLEARAQPRGGEVVTIKDPEHFRRMLERFRLAPEAWPR</sequence>
<keyword evidence="2 8" id="KW-0808">Transferase</keyword>
<evidence type="ECO:0000256" key="9">
    <source>
        <dbReference type="NCBIfam" id="TIGR00938"/>
    </source>
</evidence>
<dbReference type="InterPro" id="IPR050249">
    <property type="entry name" value="Pseudomonas-type_ThrB"/>
</dbReference>
<evidence type="ECO:0000256" key="6">
    <source>
        <dbReference type="ARBA" id="ARBA00022840"/>
    </source>
</evidence>
<evidence type="ECO:0000256" key="3">
    <source>
        <dbReference type="ARBA" id="ARBA00022697"/>
    </source>
</evidence>
<dbReference type="GO" id="GO:0004413">
    <property type="term" value="F:homoserine kinase activity"/>
    <property type="evidence" value="ECO:0007669"/>
    <property type="project" value="UniProtKB-UniRule"/>
</dbReference>
<evidence type="ECO:0000256" key="1">
    <source>
        <dbReference type="ARBA" id="ARBA00022605"/>
    </source>
</evidence>
<evidence type="ECO:0000256" key="8">
    <source>
        <dbReference type="HAMAP-Rule" id="MF_00301"/>
    </source>
</evidence>
<dbReference type="InterPro" id="IPR005280">
    <property type="entry name" value="Homoserine_kinase_II"/>
</dbReference>
<keyword evidence="3 8" id="KW-0791">Threonine biosynthesis</keyword>
<keyword evidence="12" id="KW-1185">Reference proteome</keyword>
<accession>A0A133XKU1</accession>
<dbReference type="HAMAP" id="MF_00301">
    <property type="entry name" value="Homoser_kinase_2"/>
    <property type="match status" value="1"/>
</dbReference>
<gene>
    <name evidence="8" type="primary">thrB</name>
    <name evidence="11" type="ORF">AT959_07735</name>
</gene>
<dbReference type="InterPro" id="IPR002575">
    <property type="entry name" value="Aminoglycoside_PTrfase"/>
</dbReference>
<dbReference type="NCBIfam" id="NF003558">
    <property type="entry name" value="PRK05231.1"/>
    <property type="match status" value="1"/>
</dbReference>
<comment type="similarity">
    <text evidence="7 8">Belongs to the pseudomonas-type ThrB family.</text>
</comment>
<comment type="pathway">
    <text evidence="8">Amino-acid biosynthesis; L-threonine biosynthesis; L-threonine from L-aspartate: step 4/5.</text>
</comment>
<evidence type="ECO:0000313" key="12">
    <source>
        <dbReference type="Proteomes" id="UP000070186"/>
    </source>
</evidence>
<dbReference type="Gene3D" id="3.30.200.20">
    <property type="entry name" value="Phosphorylase Kinase, domain 1"/>
    <property type="match status" value="1"/>
</dbReference>
<dbReference type="Gene3D" id="3.90.1200.10">
    <property type="match status" value="1"/>
</dbReference>
<dbReference type="GO" id="GO:0005524">
    <property type="term" value="F:ATP binding"/>
    <property type="evidence" value="ECO:0007669"/>
    <property type="project" value="UniProtKB-KW"/>
</dbReference>
<proteinExistence type="inferred from homology"/>
<keyword evidence="5 8" id="KW-0418">Kinase</keyword>
<comment type="catalytic activity">
    <reaction evidence="8">
        <text>L-homoserine + ATP = O-phospho-L-homoserine + ADP + H(+)</text>
        <dbReference type="Rhea" id="RHEA:13985"/>
        <dbReference type="ChEBI" id="CHEBI:15378"/>
        <dbReference type="ChEBI" id="CHEBI:30616"/>
        <dbReference type="ChEBI" id="CHEBI:57476"/>
        <dbReference type="ChEBI" id="CHEBI:57590"/>
        <dbReference type="ChEBI" id="CHEBI:456216"/>
        <dbReference type="EC" id="2.7.1.39"/>
    </reaction>
</comment>
<dbReference type="PANTHER" id="PTHR21064">
    <property type="entry name" value="AMINOGLYCOSIDE PHOSPHOTRANSFERASE DOMAIN-CONTAINING PROTEIN-RELATED"/>
    <property type="match status" value="1"/>
</dbReference>
<evidence type="ECO:0000256" key="7">
    <source>
        <dbReference type="ARBA" id="ARBA00038240"/>
    </source>
</evidence>
<dbReference type="InterPro" id="IPR011009">
    <property type="entry name" value="Kinase-like_dom_sf"/>
</dbReference>
<dbReference type="EC" id="2.7.1.39" evidence="8 9"/>
<dbReference type="SUPFAM" id="SSF56112">
    <property type="entry name" value="Protein kinase-like (PK-like)"/>
    <property type="match status" value="1"/>
</dbReference>
<dbReference type="UniPathway" id="UPA00050">
    <property type="reaction ID" value="UER00064"/>
</dbReference>
<evidence type="ECO:0000256" key="5">
    <source>
        <dbReference type="ARBA" id="ARBA00022777"/>
    </source>
</evidence>
<dbReference type="GO" id="GO:0009088">
    <property type="term" value="P:threonine biosynthetic process"/>
    <property type="evidence" value="ECO:0007669"/>
    <property type="project" value="UniProtKB-UniRule"/>
</dbReference>
<dbReference type="PANTHER" id="PTHR21064:SF6">
    <property type="entry name" value="AMINOGLYCOSIDE PHOSPHOTRANSFERASE DOMAIN-CONTAINING PROTEIN"/>
    <property type="match status" value="1"/>
</dbReference>
<dbReference type="AlphaFoldDB" id="A0A133XKU1"/>
<feature type="domain" description="Aminoglycoside phosphotransferase" evidence="10">
    <location>
        <begin position="29"/>
        <end position="255"/>
    </location>
</feature>
<dbReference type="CDD" id="cd05153">
    <property type="entry name" value="HomoserineK_II"/>
    <property type="match status" value="1"/>
</dbReference>
<evidence type="ECO:0000256" key="4">
    <source>
        <dbReference type="ARBA" id="ARBA00022741"/>
    </source>
</evidence>
<evidence type="ECO:0000256" key="2">
    <source>
        <dbReference type="ARBA" id="ARBA00022679"/>
    </source>
</evidence>
<name>A0A133XKU1_9RHOO</name>
<keyword evidence="1 8" id="KW-0028">Amino-acid biosynthesis</keyword>
<comment type="caution">
    <text evidence="11">The sequence shown here is derived from an EMBL/GenBank/DDBJ whole genome shotgun (WGS) entry which is preliminary data.</text>
</comment>
<evidence type="ECO:0000313" key="11">
    <source>
        <dbReference type="EMBL" id="KXB31538.1"/>
    </source>
</evidence>
<dbReference type="Proteomes" id="UP000070186">
    <property type="component" value="Unassembled WGS sequence"/>
</dbReference>
<keyword evidence="4 8" id="KW-0547">Nucleotide-binding</keyword>
<dbReference type="RefSeq" id="WP_066882291.1">
    <property type="nucleotide sequence ID" value="NZ_LODL01000013.1"/>
</dbReference>
<dbReference type="STRING" id="281362.AT959_07735"/>
<dbReference type="Pfam" id="PF01636">
    <property type="entry name" value="APH"/>
    <property type="match status" value="1"/>
</dbReference>
<evidence type="ECO:0000259" key="10">
    <source>
        <dbReference type="Pfam" id="PF01636"/>
    </source>
</evidence>